<dbReference type="EMBL" id="CZQA01000008">
    <property type="protein sequence ID" value="CUS35629.1"/>
    <property type="molecule type" value="Genomic_DNA"/>
</dbReference>
<evidence type="ECO:0000313" key="7">
    <source>
        <dbReference type="EMBL" id="CUS35629.1"/>
    </source>
</evidence>
<dbReference type="Gene3D" id="3.40.50.150">
    <property type="entry name" value="Vaccinia Virus protein VP39"/>
    <property type="match status" value="1"/>
</dbReference>
<dbReference type="GO" id="GO:0032259">
    <property type="term" value="P:methylation"/>
    <property type="evidence" value="ECO:0007669"/>
    <property type="project" value="UniProtKB-KW"/>
</dbReference>
<keyword evidence="2 7" id="KW-0808">Transferase</keyword>
<sequence>MVPGAHWEGFVINRISTFNEFRDAISAYRLPRVLLAALEMDLFTVVGDRTWSLTALAKKLKVSERGLGILCRNLAAAGMLYKKGSVYRNSKLGATALNANHPTYRGGYLHLIRSHWTDWIRLAESIQSGLPLDHDVPDGPDHRRQFTWAMHHRTVEIAPEIAGHLHLGHAQNLLDLGGGPGTYALAFLAKNPRLRATVCDRVAALEVAKEIASTHKARERLSYLPLDFSQEPIPGTYDVVWYSNVLHIYSPKTNQAIFRRVRAALKPGGRFIIQDAFLHDREGLYPTEASLFALSMLLFTEQGDTYTVNETAKWLKQAGFVRIKPVPIRKGTEDWEDGIWEASAPGPRPRMIANQKGSSRNRKAH</sequence>
<protein>
    <submittedName>
        <fullName evidence="7">Putative O-methyltransferase, family 2</fullName>
        <ecNumber evidence="7">2.1.1.-</ecNumber>
    </submittedName>
</protein>
<dbReference type="PIRSF" id="PIRSF005739">
    <property type="entry name" value="O-mtase"/>
    <property type="match status" value="1"/>
</dbReference>
<dbReference type="InterPro" id="IPR016461">
    <property type="entry name" value="COMT-like"/>
</dbReference>
<feature type="region of interest" description="Disordered" evidence="4">
    <location>
        <begin position="340"/>
        <end position="365"/>
    </location>
</feature>
<dbReference type="Proteomes" id="UP000199032">
    <property type="component" value="Unassembled WGS sequence"/>
</dbReference>
<dbReference type="GO" id="GO:0008171">
    <property type="term" value="F:O-methyltransferase activity"/>
    <property type="evidence" value="ECO:0007669"/>
    <property type="project" value="InterPro"/>
</dbReference>
<keyword evidence="1 7" id="KW-0489">Methyltransferase</keyword>
<organism evidence="7 8">
    <name type="scientific">Candidatus Nitrospira nitrosa</name>
    <dbReference type="NCBI Taxonomy" id="1742972"/>
    <lineage>
        <taxon>Bacteria</taxon>
        <taxon>Pseudomonadati</taxon>
        <taxon>Nitrospirota</taxon>
        <taxon>Nitrospiria</taxon>
        <taxon>Nitrospirales</taxon>
        <taxon>Nitrospiraceae</taxon>
        <taxon>Nitrospira</taxon>
    </lineage>
</organism>
<gene>
    <name evidence="7" type="ORF">COMA1_20374</name>
</gene>
<reference evidence="7 8" key="1">
    <citation type="submission" date="2015-10" db="EMBL/GenBank/DDBJ databases">
        <authorList>
            <person name="Gilbert D.G."/>
        </authorList>
    </citation>
    <scope>NUCLEOTIDE SEQUENCE [LARGE SCALE GENOMIC DNA]</scope>
    <source>
        <strain evidence="7">COMA1</strain>
    </source>
</reference>
<feature type="domain" description="O-methyltransferase dimerisation" evidence="6">
    <location>
        <begin position="25"/>
        <end position="97"/>
    </location>
</feature>
<evidence type="ECO:0000259" key="5">
    <source>
        <dbReference type="Pfam" id="PF00891"/>
    </source>
</evidence>
<dbReference type="Pfam" id="PF08100">
    <property type="entry name" value="Dimerisation"/>
    <property type="match status" value="1"/>
</dbReference>
<dbReference type="OrthoDB" id="9767938at2"/>
<dbReference type="Gene3D" id="1.10.10.10">
    <property type="entry name" value="Winged helix-like DNA-binding domain superfamily/Winged helix DNA-binding domain"/>
    <property type="match status" value="1"/>
</dbReference>
<dbReference type="InterPro" id="IPR012967">
    <property type="entry name" value="COMT_dimerisation"/>
</dbReference>
<dbReference type="SUPFAM" id="SSF46785">
    <property type="entry name" value="Winged helix' DNA-binding domain"/>
    <property type="match status" value="1"/>
</dbReference>
<dbReference type="Pfam" id="PF00891">
    <property type="entry name" value="Methyltransf_2"/>
    <property type="match status" value="1"/>
</dbReference>
<accession>A0A0S4LG69</accession>
<evidence type="ECO:0000313" key="8">
    <source>
        <dbReference type="Proteomes" id="UP000199032"/>
    </source>
</evidence>
<name>A0A0S4LG69_9BACT</name>
<evidence type="ECO:0000256" key="1">
    <source>
        <dbReference type="ARBA" id="ARBA00022603"/>
    </source>
</evidence>
<dbReference type="AlphaFoldDB" id="A0A0S4LG69"/>
<evidence type="ECO:0000256" key="2">
    <source>
        <dbReference type="ARBA" id="ARBA00022679"/>
    </source>
</evidence>
<evidence type="ECO:0000259" key="6">
    <source>
        <dbReference type="Pfam" id="PF08100"/>
    </source>
</evidence>
<dbReference type="PANTHER" id="PTHR43712">
    <property type="entry name" value="PUTATIVE (AFU_ORTHOLOGUE AFUA_4G14580)-RELATED"/>
    <property type="match status" value="1"/>
</dbReference>
<dbReference type="PANTHER" id="PTHR43712:SF2">
    <property type="entry name" value="O-METHYLTRANSFERASE CICE"/>
    <property type="match status" value="1"/>
</dbReference>
<dbReference type="InterPro" id="IPR036390">
    <property type="entry name" value="WH_DNA-bd_sf"/>
</dbReference>
<dbReference type="InterPro" id="IPR001077">
    <property type="entry name" value="COMT_C"/>
</dbReference>
<keyword evidence="3" id="KW-0949">S-adenosyl-L-methionine</keyword>
<dbReference type="PROSITE" id="PS51683">
    <property type="entry name" value="SAM_OMT_II"/>
    <property type="match status" value="1"/>
</dbReference>
<evidence type="ECO:0000256" key="4">
    <source>
        <dbReference type="SAM" id="MobiDB-lite"/>
    </source>
</evidence>
<dbReference type="EC" id="2.1.1.-" evidence="7"/>
<evidence type="ECO:0000256" key="3">
    <source>
        <dbReference type="ARBA" id="ARBA00022691"/>
    </source>
</evidence>
<dbReference type="GO" id="GO:0046983">
    <property type="term" value="F:protein dimerization activity"/>
    <property type="evidence" value="ECO:0007669"/>
    <property type="project" value="InterPro"/>
</dbReference>
<proteinExistence type="predicted"/>
<keyword evidence="8" id="KW-1185">Reference proteome</keyword>
<dbReference type="InterPro" id="IPR029063">
    <property type="entry name" value="SAM-dependent_MTases_sf"/>
</dbReference>
<dbReference type="CDD" id="cd02440">
    <property type="entry name" value="AdoMet_MTases"/>
    <property type="match status" value="1"/>
</dbReference>
<feature type="domain" description="O-methyltransferase C-terminal" evidence="5">
    <location>
        <begin position="140"/>
        <end position="320"/>
    </location>
</feature>
<dbReference type="STRING" id="1742972.COMA1_20374"/>
<dbReference type="InterPro" id="IPR036388">
    <property type="entry name" value="WH-like_DNA-bd_sf"/>
</dbReference>
<dbReference type="SUPFAM" id="SSF53335">
    <property type="entry name" value="S-adenosyl-L-methionine-dependent methyltransferases"/>
    <property type="match status" value="1"/>
</dbReference>